<feature type="region of interest" description="Disordered" evidence="29">
    <location>
        <begin position="591"/>
        <end position="614"/>
    </location>
</feature>
<keyword evidence="16" id="KW-0325">Glycoprotein</keyword>
<evidence type="ECO:0000256" key="15">
    <source>
        <dbReference type="ARBA" id="ARBA00023170"/>
    </source>
</evidence>
<comment type="function">
    <text evidence="25">Serine protease required during eye development.</text>
</comment>
<feature type="region of interest" description="Disordered" evidence="29">
    <location>
        <begin position="434"/>
        <end position="485"/>
    </location>
</feature>
<evidence type="ECO:0000256" key="2">
    <source>
        <dbReference type="ARBA" id="ARBA00011357"/>
    </source>
</evidence>
<feature type="compositionally biased region" description="Low complexity" evidence="29">
    <location>
        <begin position="434"/>
        <end position="447"/>
    </location>
</feature>
<dbReference type="InterPro" id="IPR006201">
    <property type="entry name" value="Neur_channel"/>
</dbReference>
<reference evidence="32" key="1">
    <citation type="journal article" date="2019" name="IScience">
        <title>Narwhal Genome Reveals Long-Term Low Genetic Diversity despite Current Large Abundance Size.</title>
        <authorList>
            <person name="Westbury M.V."/>
            <person name="Petersen B."/>
            <person name="Garde E."/>
            <person name="Heide-Jorgensen M.P."/>
            <person name="Lorenzen E.D."/>
        </authorList>
    </citation>
    <scope>NUCLEOTIDE SEQUENCE [LARGE SCALE GENOMIC DNA]</scope>
</reference>
<dbReference type="PRINTS" id="PR00254">
    <property type="entry name" value="NICOTINICR"/>
</dbReference>
<evidence type="ECO:0000256" key="1">
    <source>
        <dbReference type="ARBA" id="ARBA00003328"/>
    </source>
</evidence>
<evidence type="ECO:0000256" key="27">
    <source>
        <dbReference type="RuleBase" id="RU000687"/>
    </source>
</evidence>
<dbReference type="FunFam" id="1.20.58.390:FF:000036">
    <property type="entry name" value="Nicotinic acetylcholine receptor subunit gamma"/>
    <property type="match status" value="1"/>
</dbReference>
<dbReference type="SUPFAM" id="SSF63712">
    <property type="entry name" value="Nicotinic receptor ligand binding domain-like"/>
    <property type="match status" value="2"/>
</dbReference>
<dbReference type="CDD" id="cd19064">
    <property type="entry name" value="LGIC_TM_nAChR"/>
    <property type="match status" value="2"/>
</dbReference>
<dbReference type="FunFam" id="2.40.10.10:FF:000081">
    <property type="entry name" value="Serine protease 56"/>
    <property type="match status" value="1"/>
</dbReference>
<dbReference type="SMART" id="SM00020">
    <property type="entry name" value="Tryp_SPc"/>
    <property type="match status" value="1"/>
</dbReference>
<keyword evidence="19 27" id="KW-0407">Ion channel</keyword>
<dbReference type="Pfam" id="PF02931">
    <property type="entry name" value="Neur_chan_LBD"/>
    <property type="match status" value="2"/>
</dbReference>
<accession>A0A4U1EYV3</accession>
<evidence type="ECO:0000256" key="13">
    <source>
        <dbReference type="ARBA" id="ARBA00023136"/>
    </source>
</evidence>
<keyword evidence="14" id="KW-1015">Disulfide bond</keyword>
<evidence type="ECO:0000256" key="14">
    <source>
        <dbReference type="ARBA" id="ARBA00023157"/>
    </source>
</evidence>
<dbReference type="Pfam" id="PF00089">
    <property type="entry name" value="Trypsin"/>
    <property type="match status" value="1"/>
</dbReference>
<organism evidence="31 32">
    <name type="scientific">Monodon monoceros</name>
    <name type="common">Narwhal</name>
    <name type="synonym">Ceratodon monodon</name>
    <dbReference type="NCBI Taxonomy" id="40151"/>
    <lineage>
        <taxon>Eukaryota</taxon>
        <taxon>Metazoa</taxon>
        <taxon>Chordata</taxon>
        <taxon>Craniata</taxon>
        <taxon>Vertebrata</taxon>
        <taxon>Euteleostomi</taxon>
        <taxon>Mammalia</taxon>
        <taxon>Eutheria</taxon>
        <taxon>Laurasiatheria</taxon>
        <taxon>Artiodactyla</taxon>
        <taxon>Whippomorpha</taxon>
        <taxon>Cetacea</taxon>
        <taxon>Odontoceti</taxon>
        <taxon>Monodontidae</taxon>
        <taxon>Monodon</taxon>
    </lineage>
</organism>
<dbReference type="InterPro" id="IPR006029">
    <property type="entry name" value="Neurotrans-gated_channel_TM"/>
</dbReference>
<dbReference type="GO" id="GO:0006508">
    <property type="term" value="P:proteolysis"/>
    <property type="evidence" value="ECO:0007669"/>
    <property type="project" value="UniProtKB-KW"/>
</dbReference>
<keyword evidence="7" id="KW-0732">Signal</keyword>
<dbReference type="FunFam" id="1.20.58.390:FF:000010">
    <property type="entry name" value="Nicotinic acetylcholine receptor subunit epsilon"/>
    <property type="match status" value="2"/>
</dbReference>
<evidence type="ECO:0000256" key="19">
    <source>
        <dbReference type="ARBA" id="ARBA00023303"/>
    </source>
</evidence>
<dbReference type="InterPro" id="IPR009003">
    <property type="entry name" value="Peptidase_S1_PA"/>
</dbReference>
<evidence type="ECO:0000256" key="22">
    <source>
        <dbReference type="ARBA" id="ARBA00036239"/>
    </source>
</evidence>
<keyword evidence="17" id="KW-0628">Postsynaptic cell membrane</keyword>
<keyword evidence="12 27" id="KW-0406">Ion transport</keyword>
<feature type="compositionally biased region" description="Basic and acidic residues" evidence="29">
    <location>
        <begin position="449"/>
        <end position="460"/>
    </location>
</feature>
<feature type="transmembrane region" description="Helical" evidence="27">
    <location>
        <begin position="1595"/>
        <end position="1617"/>
    </location>
</feature>
<feature type="non-terminal residue" evidence="31">
    <location>
        <position position="1"/>
    </location>
</feature>
<dbReference type="SUPFAM" id="SSF90112">
    <property type="entry name" value="Neurotransmitter-gated ion-channel transmembrane pore"/>
    <property type="match status" value="2"/>
</dbReference>
<dbReference type="InterPro" id="IPR006202">
    <property type="entry name" value="Neur_chan_lig-bd"/>
</dbReference>
<evidence type="ECO:0000256" key="23">
    <source>
        <dbReference type="ARBA" id="ARBA00038482"/>
    </source>
</evidence>
<dbReference type="PROSITE" id="PS00135">
    <property type="entry name" value="TRYPSIN_SER"/>
    <property type="match status" value="1"/>
</dbReference>
<comment type="caution">
    <text evidence="31">The sequence shown here is derived from an EMBL/GenBank/DDBJ whole genome shotgun (WGS) entry which is preliminary data.</text>
</comment>
<evidence type="ECO:0000259" key="30">
    <source>
        <dbReference type="PROSITE" id="PS50240"/>
    </source>
</evidence>
<dbReference type="InterPro" id="IPR033116">
    <property type="entry name" value="TRYPSIN_SER"/>
</dbReference>
<evidence type="ECO:0000256" key="28">
    <source>
        <dbReference type="RuleBase" id="RU363034"/>
    </source>
</evidence>
<dbReference type="GO" id="GO:0004252">
    <property type="term" value="F:serine-type endopeptidase activity"/>
    <property type="evidence" value="ECO:0007669"/>
    <property type="project" value="InterPro"/>
</dbReference>
<comment type="caution">
    <text evidence="27">Lacks conserved residue(s) required for the propagation of feature annotation.</text>
</comment>
<evidence type="ECO:0000256" key="25">
    <source>
        <dbReference type="ARBA" id="ARBA00060315"/>
    </source>
</evidence>
<keyword evidence="5 28" id="KW-0645">Protease</keyword>
<evidence type="ECO:0000256" key="18">
    <source>
        <dbReference type="ARBA" id="ARBA00023286"/>
    </source>
</evidence>
<dbReference type="GO" id="GO:0045211">
    <property type="term" value="C:postsynaptic membrane"/>
    <property type="evidence" value="ECO:0007669"/>
    <property type="project" value="UniProtKB-SubCell"/>
</dbReference>
<gene>
    <name evidence="31" type="ORF">EI555_003238</name>
</gene>
<dbReference type="GO" id="GO:0004888">
    <property type="term" value="F:transmembrane signaling receptor activity"/>
    <property type="evidence" value="ECO:0007669"/>
    <property type="project" value="InterPro"/>
</dbReference>
<keyword evidence="10 27" id="KW-1133">Transmembrane helix</keyword>
<feature type="domain" description="Peptidase S1" evidence="30">
    <location>
        <begin position="85"/>
        <end position="339"/>
    </location>
</feature>
<dbReference type="EMBL" id="RWIC01000589">
    <property type="protein sequence ID" value="TKC41984.1"/>
    <property type="molecule type" value="Genomic_DNA"/>
</dbReference>
<dbReference type="GO" id="GO:0022848">
    <property type="term" value="F:acetylcholine-gated monoatomic cation-selective channel activity"/>
    <property type="evidence" value="ECO:0007669"/>
    <property type="project" value="InterPro"/>
</dbReference>
<keyword evidence="13 27" id="KW-0472">Membrane</keyword>
<comment type="catalytic activity">
    <reaction evidence="22">
        <text>Na(+)(in) = Na(+)(out)</text>
        <dbReference type="Rhea" id="RHEA:34963"/>
        <dbReference type="ChEBI" id="CHEBI:29101"/>
    </reaction>
</comment>
<dbReference type="InterPro" id="IPR043504">
    <property type="entry name" value="Peptidase_S1_PA_chymotrypsin"/>
</dbReference>
<feature type="transmembrane region" description="Helical" evidence="27">
    <location>
        <begin position="1390"/>
        <end position="1410"/>
    </location>
</feature>
<comment type="subunit">
    <text evidence="2">Pentamer of two alpha chains, and one each of the beta, delta, and gamma (in immature muscle) or epsilon (in mature muscle) chains.</text>
</comment>
<keyword evidence="18" id="KW-1071">Ligand-gated ion channel</keyword>
<evidence type="ECO:0000256" key="11">
    <source>
        <dbReference type="ARBA" id="ARBA00023018"/>
    </source>
</evidence>
<dbReference type="PANTHER" id="PTHR18945">
    <property type="entry name" value="NEUROTRANSMITTER GATED ION CHANNEL"/>
    <property type="match status" value="1"/>
</dbReference>
<dbReference type="InterPro" id="IPR036719">
    <property type="entry name" value="Neuro-gated_channel_TM_sf"/>
</dbReference>
<protein>
    <recommendedName>
        <fullName evidence="24">Acetylcholine receptor subunit gamma</fullName>
    </recommendedName>
    <alternativeName>
        <fullName evidence="26">Serine protease 56</fullName>
    </alternativeName>
</protein>
<comment type="catalytic activity">
    <reaction evidence="21">
        <text>K(+)(in) = K(+)(out)</text>
        <dbReference type="Rhea" id="RHEA:29463"/>
        <dbReference type="ChEBI" id="CHEBI:29103"/>
    </reaction>
</comment>
<comment type="similarity">
    <text evidence="23">Belongs to the ligand-gated ion channel (TC 1.A.9) family. Acetylcholine receptor (TC 1.A.9.1) subfamily. Gamma/CHRNG sub-subfamily.</text>
</comment>
<name>A0A4U1EYV3_MONMO</name>
<evidence type="ECO:0000256" key="9">
    <source>
        <dbReference type="ARBA" id="ARBA00022825"/>
    </source>
</evidence>
<feature type="transmembrane region" description="Helical" evidence="27">
    <location>
        <begin position="1356"/>
        <end position="1378"/>
    </location>
</feature>
<dbReference type="FunFam" id="2.70.170.10:FF:000012">
    <property type="entry name" value="Nicotinic acetylcholine receptor subunit gamma"/>
    <property type="match status" value="2"/>
</dbReference>
<dbReference type="InterPro" id="IPR018000">
    <property type="entry name" value="Neurotransmitter_ion_chnl_CS"/>
</dbReference>
<dbReference type="CDD" id="cd19029">
    <property type="entry name" value="LGIC_ECD_nAChR_G"/>
    <property type="match status" value="1"/>
</dbReference>
<proteinExistence type="inferred from homology"/>
<evidence type="ECO:0000313" key="31">
    <source>
        <dbReference type="EMBL" id="TKC41984.1"/>
    </source>
</evidence>
<evidence type="ECO:0000256" key="12">
    <source>
        <dbReference type="ARBA" id="ARBA00023065"/>
    </source>
</evidence>
<dbReference type="PROSITE" id="PS50240">
    <property type="entry name" value="TRYPSIN_DOM"/>
    <property type="match status" value="1"/>
</dbReference>
<dbReference type="InterPro" id="IPR002394">
    <property type="entry name" value="Nicotinic_acetylcholine_rcpt"/>
</dbReference>
<dbReference type="Gene3D" id="2.70.170.10">
    <property type="entry name" value="Neurotransmitter-gated ion-channel ligand-binding domain"/>
    <property type="match status" value="2"/>
</dbReference>
<dbReference type="InterPro" id="IPR036734">
    <property type="entry name" value="Neur_chan_lig-bd_sf"/>
</dbReference>
<comment type="subcellular location">
    <subcellularLocation>
        <location evidence="20">Postsynaptic cell membrane</location>
        <topology evidence="20">Multi-pass membrane protein</topology>
    </subcellularLocation>
</comment>
<feature type="transmembrane region" description="Helical" evidence="27">
    <location>
        <begin position="1422"/>
        <end position="1445"/>
    </location>
</feature>
<evidence type="ECO:0000256" key="10">
    <source>
        <dbReference type="ARBA" id="ARBA00022989"/>
    </source>
</evidence>
<dbReference type="GO" id="GO:0043010">
    <property type="term" value="P:camera-type eye development"/>
    <property type="evidence" value="ECO:0007669"/>
    <property type="project" value="UniProtKB-ARBA"/>
</dbReference>
<dbReference type="PROSITE" id="PS00134">
    <property type="entry name" value="TRYPSIN_HIS"/>
    <property type="match status" value="1"/>
</dbReference>
<sequence>PRSAHGHPLYTRVPPSTLQALSAQGTKVLQAAQRSAQWAVNRVVMEIQHRLHECRSCANHTPPCPGPCGERRPGAVNVTRAHGRIVGGSAAPPGAWPWLVRLQLGGQPLCGGVLVAASWVLTAAHCFAGPDPQRGVQLFRGRLAGTKREDRAPNELLWTVTLAEGPRGEQAEEVPVNRILPHPKFDPRTFHNDLALVQLWTPVSPTGAARPVCLPQEPQEPPAGTACAIAGWGALFEDGPEAEAVREARVPLLSADTCRRALGPGLRPSSMLCAGYLAGGIDSCQGDSGGPLTCSEPGPRPREVLYGVTSWGDGCGEPGKPGVYTRVAVFKDWLQEQMSAAPFSREPSCRELLAWDPSEEPLADAAPPCAFYAHLCPGPAGACARLAHQQCLQRRRRCAARTLIAPAELRSLAHTLLELLRGAQELFGPRPGARPLAPALARPAPSLRDPPRHLSREQRLHSGSRAAGTGFPKRRSEQRGEANGCPGLEPLWQKLAALQGTHAWILQVPAERLAMDFHEVLADLGSKTLTGLFRAWVWAGLGGRHVVFGGLVGLEPATLAQSLPRLLPWRRQSPRDPGWLQGRAEGWGRRGTTRSALRFPQPGGADPRPSQRDRMEGPVLTLGLLAALVVCGSWGLNEEERLIRHLFEEKHYNKELRPAAHKEETVGVTLALTLSNLISLKEVEETLTTNVWIEHGWTDSRLKWEAKDFGNISVLRLPSDMLGQHPAGQHSLWPLSLSRSNDGSFQISYSCNVLIYPSGYVYWLPPAIFRSSCPVSVTYFPFDWQNCSLKFSSLKYTAKEITLSLKQDEEDGRYYPVEWIIIDPEGFTENGEWEIVHRPARVNVDPSASLGSRSRQDVTFYLIIHRKPLFYVVNILVPCVLISFMINLVFYLPADCGEKTSMAISVLLAQSVFLLLISKRLPATSMAIPLIGKFLLFGMVLVTMVVVICVIVLNIHFRTPSTHMLSEGVKKLFLETLPEVLHMSRPAEDGPSPGTLVRRSSSLGYISKAEEYFSLKSRSDLMFEKQSERHGLARRLTTARRPPVGSEQAQQELFSELKPAVDGANFIVNHMKDQNNYNEEKDCWNRIARTVDRLCLFVVTPIMVVGVEQTLVGKGKEKVRNVRRQLTTYAWGGAQGRSQEERLLRDLMHSYVPHLRPAKHDSDVVNVSLKLTLTNLISLNEREEALTTNVWIEMQWCDYRLRWDPRDYDGLWVLRVPSTMVWRPDVVLENNVDGVFEVALYCNVLVSPDGCVYWLPPAIFRSSCPVSVTYFPFDWQNCSLIFQSQTYGTNEINLQLSQEDGQTIEWIFIDPEAFTENGEWAIRHRPAKMLLDEAAPAEEAGHQKVVFYLLIQRKPLFYVINIIAPCVLISSVAILIYFLPAKAGGQKCTVAINVLLAQTVFLFLVAKKVPETSQAVPLISKYLTFLLVVTILIVVNAVVVLNVSLRSPHTHSMARGVFLRLLPQLLRMHVRPLAPAAVQDARPRLRNGSSMRWSITAGEEVALRLPRSELLFRQHQSNGLVRAALEKLEKGPESGQSQEWCGSLRQAAPAIQACVEACNLIACARYQQSHFESVSQSGVGGNKEWFLVGRVLDRVCFLVMLSLFVCGTAGIFLMAHYNRMPALPFPGDPRSYLPSSD</sequence>
<comment type="function">
    <text evidence="1">After binding acetylcholine, the AChR responds by an extensive change in conformation that affects all subunits and leads to opening of an ion-conducting channel across the plasma membrane.</text>
</comment>
<keyword evidence="9 28" id="KW-0720">Serine protease</keyword>
<keyword evidence="3 27" id="KW-0813">Transport</keyword>
<dbReference type="InterPro" id="IPR018114">
    <property type="entry name" value="TRYPSIN_HIS"/>
</dbReference>
<keyword evidence="15" id="KW-0675">Receptor</keyword>
<evidence type="ECO:0000256" key="24">
    <source>
        <dbReference type="ARBA" id="ARBA00039195"/>
    </source>
</evidence>
<dbReference type="PROSITE" id="PS00236">
    <property type="entry name" value="NEUROTR_ION_CHANNEL"/>
    <property type="match status" value="2"/>
</dbReference>
<feature type="transmembrane region" description="Helical" evidence="27">
    <location>
        <begin position="930"/>
        <end position="957"/>
    </location>
</feature>
<dbReference type="Gene3D" id="2.40.10.10">
    <property type="entry name" value="Trypsin-like serine proteases"/>
    <property type="match status" value="1"/>
</dbReference>
<dbReference type="SUPFAM" id="SSF50494">
    <property type="entry name" value="Trypsin-like serine proteases"/>
    <property type="match status" value="1"/>
</dbReference>
<dbReference type="Pfam" id="PF02932">
    <property type="entry name" value="Neur_chan_memb"/>
    <property type="match status" value="2"/>
</dbReference>
<evidence type="ECO:0000256" key="7">
    <source>
        <dbReference type="ARBA" id="ARBA00022729"/>
    </source>
</evidence>
<dbReference type="CDD" id="cd00190">
    <property type="entry name" value="Tryp_SPc"/>
    <property type="match status" value="1"/>
</dbReference>
<evidence type="ECO:0000256" key="8">
    <source>
        <dbReference type="ARBA" id="ARBA00022801"/>
    </source>
</evidence>
<evidence type="ECO:0000256" key="29">
    <source>
        <dbReference type="SAM" id="MobiDB-lite"/>
    </source>
</evidence>
<dbReference type="InterPro" id="IPR038050">
    <property type="entry name" value="Neuro_actylchol_rec"/>
</dbReference>
<keyword evidence="6 27" id="KW-0812">Transmembrane</keyword>
<evidence type="ECO:0000256" key="16">
    <source>
        <dbReference type="ARBA" id="ARBA00023180"/>
    </source>
</evidence>
<keyword evidence="4" id="KW-1003">Cell membrane</keyword>
<evidence type="ECO:0000256" key="21">
    <source>
        <dbReference type="ARBA" id="ARBA00034430"/>
    </source>
</evidence>
<keyword evidence="11" id="KW-0770">Synapse</keyword>
<dbReference type="Gene3D" id="1.20.58.390">
    <property type="entry name" value="Neurotransmitter-gated ion-channel transmembrane domain"/>
    <property type="match status" value="4"/>
</dbReference>
<dbReference type="PRINTS" id="PR00252">
    <property type="entry name" value="NRIONCHANNEL"/>
</dbReference>
<dbReference type="GO" id="GO:0031594">
    <property type="term" value="C:neuromuscular junction"/>
    <property type="evidence" value="ECO:0007669"/>
    <property type="project" value="UniProtKB-ARBA"/>
</dbReference>
<evidence type="ECO:0000256" key="17">
    <source>
        <dbReference type="ARBA" id="ARBA00023257"/>
    </source>
</evidence>
<evidence type="ECO:0000256" key="5">
    <source>
        <dbReference type="ARBA" id="ARBA00022670"/>
    </source>
</evidence>
<dbReference type="InterPro" id="IPR001254">
    <property type="entry name" value="Trypsin_dom"/>
</dbReference>
<evidence type="ECO:0000256" key="20">
    <source>
        <dbReference type="ARBA" id="ARBA00034104"/>
    </source>
</evidence>
<evidence type="ECO:0000256" key="4">
    <source>
        <dbReference type="ARBA" id="ARBA00022475"/>
    </source>
</evidence>
<keyword evidence="8 28" id="KW-0378">Hydrolase</keyword>
<dbReference type="Proteomes" id="UP000308365">
    <property type="component" value="Unassembled WGS sequence"/>
</dbReference>
<feature type="transmembrane region" description="Helical" evidence="27">
    <location>
        <begin position="869"/>
        <end position="894"/>
    </location>
</feature>
<evidence type="ECO:0000313" key="32">
    <source>
        <dbReference type="Proteomes" id="UP000308365"/>
    </source>
</evidence>
<evidence type="ECO:0000256" key="6">
    <source>
        <dbReference type="ARBA" id="ARBA00022692"/>
    </source>
</evidence>
<evidence type="ECO:0000256" key="3">
    <source>
        <dbReference type="ARBA" id="ARBA00022448"/>
    </source>
</evidence>
<evidence type="ECO:0000256" key="26">
    <source>
        <dbReference type="ARBA" id="ARBA00073729"/>
    </source>
</evidence>